<sequence length="151" mass="15867">MTTPSAALCRGGTPPAGATVADAMLACPKTSTPDTTVAEARAVLADDHVHAVLVVDGPQLLAVVERGDLEGAPASGAVVDRGRLDGRTVAPDADLHAVRQAMTGRRLAVVDDQGALLGLLCRKRHGRGFCSREDVEARERERAERAERPEQ</sequence>
<feature type="domain" description="CBS" evidence="2">
    <location>
        <begin position="24"/>
        <end position="81"/>
    </location>
</feature>
<evidence type="ECO:0000259" key="2">
    <source>
        <dbReference type="PROSITE" id="PS51371"/>
    </source>
</evidence>
<dbReference type="EMBL" id="JAQZAO010000003">
    <property type="protein sequence ID" value="MDD7965313.1"/>
    <property type="molecule type" value="Genomic_DNA"/>
</dbReference>
<gene>
    <name evidence="3" type="ORF">PGB27_08115</name>
</gene>
<dbReference type="InterPro" id="IPR046342">
    <property type="entry name" value="CBS_dom_sf"/>
</dbReference>
<dbReference type="PROSITE" id="PS51371">
    <property type="entry name" value="CBS"/>
    <property type="match status" value="1"/>
</dbReference>
<organism evidence="3 4">
    <name type="scientific">Actinomycetospora lemnae</name>
    <dbReference type="NCBI Taxonomy" id="3019891"/>
    <lineage>
        <taxon>Bacteria</taxon>
        <taxon>Bacillati</taxon>
        <taxon>Actinomycetota</taxon>
        <taxon>Actinomycetes</taxon>
        <taxon>Pseudonocardiales</taxon>
        <taxon>Pseudonocardiaceae</taxon>
        <taxon>Actinomycetospora</taxon>
    </lineage>
</organism>
<dbReference type="Gene3D" id="3.10.580.10">
    <property type="entry name" value="CBS-domain"/>
    <property type="match status" value="1"/>
</dbReference>
<dbReference type="SUPFAM" id="SSF54631">
    <property type="entry name" value="CBS-domain pair"/>
    <property type="match status" value="1"/>
</dbReference>
<dbReference type="Proteomes" id="UP001300763">
    <property type="component" value="Unassembled WGS sequence"/>
</dbReference>
<dbReference type="Pfam" id="PF00571">
    <property type="entry name" value="CBS"/>
    <property type="match status" value="2"/>
</dbReference>
<proteinExistence type="predicted"/>
<name>A0ABT5SU98_9PSEU</name>
<comment type="caution">
    <text evidence="3">The sequence shown here is derived from an EMBL/GenBank/DDBJ whole genome shotgun (WGS) entry which is preliminary data.</text>
</comment>
<evidence type="ECO:0000256" key="1">
    <source>
        <dbReference type="PROSITE-ProRule" id="PRU00703"/>
    </source>
</evidence>
<dbReference type="InterPro" id="IPR000644">
    <property type="entry name" value="CBS_dom"/>
</dbReference>
<evidence type="ECO:0000313" key="4">
    <source>
        <dbReference type="Proteomes" id="UP001300763"/>
    </source>
</evidence>
<dbReference type="CDD" id="cd02205">
    <property type="entry name" value="CBS_pair_SF"/>
    <property type="match status" value="1"/>
</dbReference>
<protein>
    <submittedName>
        <fullName evidence="3">CBS domain-containing protein</fullName>
    </submittedName>
</protein>
<dbReference type="RefSeq" id="WP_274199855.1">
    <property type="nucleotide sequence ID" value="NZ_JAQZAO010000003.1"/>
</dbReference>
<evidence type="ECO:0000313" key="3">
    <source>
        <dbReference type="EMBL" id="MDD7965313.1"/>
    </source>
</evidence>
<keyword evidence="1" id="KW-0129">CBS domain</keyword>
<accession>A0ABT5SU98</accession>
<keyword evidence="4" id="KW-1185">Reference proteome</keyword>
<reference evidence="3 4" key="1">
    <citation type="submission" date="2023-02" db="EMBL/GenBank/DDBJ databases">
        <title>Genome sequencing required for Actinomycetospora new species description.</title>
        <authorList>
            <person name="Saimee Y."/>
            <person name="Duangmal K."/>
        </authorList>
    </citation>
    <scope>NUCLEOTIDE SEQUENCE [LARGE SCALE GENOMIC DNA]</scope>
    <source>
        <strain evidence="3 4">DW7H6</strain>
    </source>
</reference>